<dbReference type="Proteomes" id="UP001295444">
    <property type="component" value="Chromosome 09"/>
</dbReference>
<dbReference type="AlphaFoldDB" id="A0AAD1WL30"/>
<organism evidence="2 3">
    <name type="scientific">Pelobates cultripes</name>
    <name type="common">Western spadefoot toad</name>
    <dbReference type="NCBI Taxonomy" id="61616"/>
    <lineage>
        <taxon>Eukaryota</taxon>
        <taxon>Metazoa</taxon>
        <taxon>Chordata</taxon>
        <taxon>Craniata</taxon>
        <taxon>Vertebrata</taxon>
        <taxon>Euteleostomi</taxon>
        <taxon>Amphibia</taxon>
        <taxon>Batrachia</taxon>
        <taxon>Anura</taxon>
        <taxon>Pelobatoidea</taxon>
        <taxon>Pelobatidae</taxon>
        <taxon>Pelobates</taxon>
    </lineage>
</organism>
<evidence type="ECO:0000313" key="3">
    <source>
        <dbReference type="Proteomes" id="UP001295444"/>
    </source>
</evidence>
<name>A0AAD1WL30_PELCU</name>
<accession>A0AAD1WL30</accession>
<keyword evidence="3" id="KW-1185">Reference proteome</keyword>
<dbReference type="EMBL" id="OW240920">
    <property type="protein sequence ID" value="CAH2315813.1"/>
    <property type="molecule type" value="Genomic_DNA"/>
</dbReference>
<gene>
    <name evidence="2" type="ORF">PECUL_23A010563</name>
</gene>
<evidence type="ECO:0000256" key="1">
    <source>
        <dbReference type="SAM" id="MobiDB-lite"/>
    </source>
</evidence>
<sequence length="141" mass="15440">MDDFVSTPAELHGARPLDNMAPESPSMKSAGDSLQGSAQDDTLTQIRQELAMISEHILTKAETGGLQQEFRAAVQKEIPTLSTDLTVVEVRVDALETEAQANRTQHRAAELATTCQGNLLLALRSQVVDLEKRSRCQNIRI</sequence>
<reference evidence="2" key="1">
    <citation type="submission" date="2022-03" db="EMBL/GenBank/DDBJ databases">
        <authorList>
            <person name="Alioto T."/>
            <person name="Alioto T."/>
            <person name="Gomez Garrido J."/>
        </authorList>
    </citation>
    <scope>NUCLEOTIDE SEQUENCE</scope>
</reference>
<feature type="region of interest" description="Disordered" evidence="1">
    <location>
        <begin position="1"/>
        <end position="41"/>
    </location>
</feature>
<evidence type="ECO:0000313" key="2">
    <source>
        <dbReference type="EMBL" id="CAH2315813.1"/>
    </source>
</evidence>
<protein>
    <submittedName>
        <fullName evidence="2">Uncharacterized protein</fullName>
    </submittedName>
</protein>
<feature type="compositionally biased region" description="Polar residues" evidence="1">
    <location>
        <begin position="32"/>
        <end position="41"/>
    </location>
</feature>
<proteinExistence type="predicted"/>